<dbReference type="InterPro" id="IPR050406">
    <property type="entry name" value="FGGY_Carb_Kinase"/>
</dbReference>
<evidence type="ECO:0000313" key="7">
    <source>
        <dbReference type="Proteomes" id="UP001460202"/>
    </source>
</evidence>
<dbReference type="InterPro" id="IPR018485">
    <property type="entry name" value="FGGY_C"/>
</dbReference>
<feature type="domain" description="Carbohydrate kinase FGGY N-terminal" evidence="4">
    <location>
        <begin position="4"/>
        <end position="245"/>
    </location>
</feature>
<dbReference type="InterPro" id="IPR000577">
    <property type="entry name" value="Carb_kinase_FGGY"/>
</dbReference>
<accession>A0ABV1GWL8</accession>
<keyword evidence="2" id="KW-0808">Transferase</keyword>
<protein>
    <submittedName>
        <fullName evidence="6">FGGY family carbohydrate kinase</fullName>
    </submittedName>
</protein>
<dbReference type="CDD" id="cd07809">
    <property type="entry name" value="ASKHA_NBD_FGGY_BaXK-like"/>
    <property type="match status" value="1"/>
</dbReference>
<comment type="caution">
    <text evidence="6">The sequence shown here is derived from an EMBL/GenBank/DDBJ whole genome shotgun (WGS) entry which is preliminary data.</text>
</comment>
<dbReference type="PIRSF" id="PIRSF000538">
    <property type="entry name" value="GlpK"/>
    <property type="match status" value="1"/>
</dbReference>
<dbReference type="PANTHER" id="PTHR43095">
    <property type="entry name" value="SUGAR KINASE"/>
    <property type="match status" value="1"/>
</dbReference>
<reference evidence="6 7" key="1">
    <citation type="submission" date="2024-03" db="EMBL/GenBank/DDBJ databases">
        <title>Human intestinal bacterial collection.</title>
        <authorList>
            <person name="Pauvert C."/>
            <person name="Hitch T.C.A."/>
            <person name="Clavel T."/>
        </authorList>
    </citation>
    <scope>NUCLEOTIDE SEQUENCE [LARGE SCALE GENOMIC DNA]</scope>
    <source>
        <strain evidence="6 7">CLA-KB-H122</strain>
    </source>
</reference>
<sequence>MKSLGIDIGSSSIKVSLLDIPTGECVASATNPAAEMPIEALRSGWAEQDPEMWWHYVREGIRQIAVKHPMREVAAIGITYQMHGLVALSEEGEPLRKSIIWCDSRAVGIGDEALEEIGREFCLEHTLNSPGNFTASKLAWVKRNEPEIFAKIHKFMLPGDYIAYRLSGRMSTSISGLSEQILWDFKEERRADFVADRYGIPHAMIPDADVSIGIQAHTDAATERELGIPAGTPISYRAGDQPNNAFSLNVMEAGEIAATGGTSGVVYGVTDTPKADPQSRVNTFVHVNHTPGKPRYGILLCINGTGIMNSWIRRNVAQQTMDYTEMNRLAASVPAGSEGLLVVPFGNGAERVLGNRCTGAGIVNIDLNRHTTAHILRAAQEGIAYSFRYGIDIMRGLGLSPDIIRAGQANLFLSPLFRQTLATLTGARIELFNTDGALGAARGAALGAGLYRTREEAFASLRRLEVVEPVAADREALEAGYRAWVAEVERKIQNS</sequence>
<dbReference type="RefSeq" id="WP_349094124.1">
    <property type="nucleotide sequence ID" value="NZ_JBBMFL010000007.1"/>
</dbReference>
<evidence type="ECO:0000256" key="2">
    <source>
        <dbReference type="ARBA" id="ARBA00022679"/>
    </source>
</evidence>
<proteinExistence type="inferred from homology"/>
<dbReference type="Gene3D" id="3.30.420.40">
    <property type="match status" value="2"/>
</dbReference>
<dbReference type="InterPro" id="IPR043129">
    <property type="entry name" value="ATPase_NBD"/>
</dbReference>
<dbReference type="Pfam" id="PF00370">
    <property type="entry name" value="FGGY_N"/>
    <property type="match status" value="1"/>
</dbReference>
<keyword evidence="3 6" id="KW-0418">Kinase</keyword>
<dbReference type="InterPro" id="IPR018484">
    <property type="entry name" value="FGGY_N"/>
</dbReference>
<gene>
    <name evidence="6" type="ORF">WMO46_07590</name>
</gene>
<name>A0ABV1GWL8_9BACT</name>
<dbReference type="Pfam" id="PF02782">
    <property type="entry name" value="FGGY_C"/>
    <property type="match status" value="1"/>
</dbReference>
<organism evidence="6 7">
    <name type="scientific">Alistipes intestinihominis</name>
    <dbReference type="NCBI Taxonomy" id="3133172"/>
    <lineage>
        <taxon>Bacteria</taxon>
        <taxon>Pseudomonadati</taxon>
        <taxon>Bacteroidota</taxon>
        <taxon>Bacteroidia</taxon>
        <taxon>Bacteroidales</taxon>
        <taxon>Rikenellaceae</taxon>
        <taxon>Alistipes</taxon>
    </lineage>
</organism>
<dbReference type="EMBL" id="JBBMFL010000007">
    <property type="protein sequence ID" value="MEQ2544807.1"/>
    <property type="molecule type" value="Genomic_DNA"/>
</dbReference>
<dbReference type="GO" id="GO:0016301">
    <property type="term" value="F:kinase activity"/>
    <property type="evidence" value="ECO:0007669"/>
    <property type="project" value="UniProtKB-KW"/>
</dbReference>
<evidence type="ECO:0000313" key="6">
    <source>
        <dbReference type="EMBL" id="MEQ2544807.1"/>
    </source>
</evidence>
<dbReference type="SUPFAM" id="SSF53067">
    <property type="entry name" value="Actin-like ATPase domain"/>
    <property type="match status" value="2"/>
</dbReference>
<dbReference type="PANTHER" id="PTHR43095:SF5">
    <property type="entry name" value="XYLULOSE KINASE"/>
    <property type="match status" value="1"/>
</dbReference>
<keyword evidence="7" id="KW-1185">Reference proteome</keyword>
<comment type="similarity">
    <text evidence="1">Belongs to the FGGY kinase family.</text>
</comment>
<dbReference type="Proteomes" id="UP001460202">
    <property type="component" value="Unassembled WGS sequence"/>
</dbReference>
<feature type="domain" description="Carbohydrate kinase FGGY C-terminal" evidence="5">
    <location>
        <begin position="257"/>
        <end position="445"/>
    </location>
</feature>
<evidence type="ECO:0000259" key="4">
    <source>
        <dbReference type="Pfam" id="PF00370"/>
    </source>
</evidence>
<evidence type="ECO:0000256" key="3">
    <source>
        <dbReference type="ARBA" id="ARBA00022777"/>
    </source>
</evidence>
<evidence type="ECO:0000259" key="5">
    <source>
        <dbReference type="Pfam" id="PF02782"/>
    </source>
</evidence>
<evidence type="ECO:0000256" key="1">
    <source>
        <dbReference type="ARBA" id="ARBA00009156"/>
    </source>
</evidence>